<proteinExistence type="predicted"/>
<protein>
    <submittedName>
        <fullName evidence="2">Uncharacterized protein</fullName>
    </submittedName>
</protein>
<accession>A0A6J5LKK7</accession>
<keyword evidence="1" id="KW-0472">Membrane</keyword>
<sequence length="30" mass="3292">MNELIIIADAYALFFLIALAALAVTIIVER</sequence>
<gene>
    <name evidence="2" type="ORF">UFOVP266_17</name>
</gene>
<name>A0A6J5LKK7_9CAUD</name>
<reference evidence="2" key="1">
    <citation type="submission" date="2020-04" db="EMBL/GenBank/DDBJ databases">
        <authorList>
            <person name="Chiriac C."/>
            <person name="Salcher M."/>
            <person name="Ghai R."/>
            <person name="Kavagutti S V."/>
        </authorList>
    </citation>
    <scope>NUCLEOTIDE SEQUENCE</scope>
</reference>
<organism evidence="2">
    <name type="scientific">uncultured Caudovirales phage</name>
    <dbReference type="NCBI Taxonomy" id="2100421"/>
    <lineage>
        <taxon>Viruses</taxon>
        <taxon>Duplodnaviria</taxon>
        <taxon>Heunggongvirae</taxon>
        <taxon>Uroviricota</taxon>
        <taxon>Caudoviricetes</taxon>
        <taxon>Peduoviridae</taxon>
        <taxon>Maltschvirus</taxon>
        <taxon>Maltschvirus maltsch</taxon>
    </lineage>
</organism>
<dbReference type="EMBL" id="LR796280">
    <property type="protein sequence ID" value="CAB4134092.1"/>
    <property type="molecule type" value="Genomic_DNA"/>
</dbReference>
<evidence type="ECO:0000313" key="2">
    <source>
        <dbReference type="EMBL" id="CAB4134092.1"/>
    </source>
</evidence>
<feature type="transmembrane region" description="Helical" evidence="1">
    <location>
        <begin position="6"/>
        <end position="28"/>
    </location>
</feature>
<evidence type="ECO:0000256" key="1">
    <source>
        <dbReference type="SAM" id="Phobius"/>
    </source>
</evidence>
<keyword evidence="1" id="KW-1133">Transmembrane helix</keyword>
<keyword evidence="1" id="KW-0812">Transmembrane</keyword>